<evidence type="ECO:0000313" key="1">
    <source>
        <dbReference type="EMBL" id="KAI4820282.1"/>
    </source>
</evidence>
<evidence type="ECO:0000313" key="2">
    <source>
        <dbReference type="Proteomes" id="UP001057452"/>
    </source>
</evidence>
<gene>
    <name evidence="1" type="ORF">KUCAC02_028266</name>
</gene>
<protein>
    <submittedName>
        <fullName evidence="1">Uncharacterized protein</fullName>
    </submittedName>
</protein>
<proteinExistence type="predicted"/>
<dbReference type="EMBL" id="CM043793">
    <property type="protein sequence ID" value="KAI4820282.1"/>
    <property type="molecule type" value="Genomic_DNA"/>
</dbReference>
<comment type="caution">
    <text evidence="1">The sequence shown here is derived from an EMBL/GenBank/DDBJ whole genome shotgun (WGS) entry which is preliminary data.</text>
</comment>
<dbReference type="Proteomes" id="UP001057452">
    <property type="component" value="Chromosome 9"/>
</dbReference>
<keyword evidence="2" id="KW-1185">Reference proteome</keyword>
<organism evidence="1 2">
    <name type="scientific">Chaenocephalus aceratus</name>
    <name type="common">Blackfin icefish</name>
    <name type="synonym">Chaenichthys aceratus</name>
    <dbReference type="NCBI Taxonomy" id="36190"/>
    <lineage>
        <taxon>Eukaryota</taxon>
        <taxon>Metazoa</taxon>
        <taxon>Chordata</taxon>
        <taxon>Craniata</taxon>
        <taxon>Vertebrata</taxon>
        <taxon>Euteleostomi</taxon>
        <taxon>Actinopterygii</taxon>
        <taxon>Neopterygii</taxon>
        <taxon>Teleostei</taxon>
        <taxon>Neoteleostei</taxon>
        <taxon>Acanthomorphata</taxon>
        <taxon>Eupercaria</taxon>
        <taxon>Perciformes</taxon>
        <taxon>Notothenioidei</taxon>
        <taxon>Channichthyidae</taxon>
        <taxon>Chaenocephalus</taxon>
    </lineage>
</organism>
<accession>A0ACB9X255</accession>
<reference evidence="1" key="1">
    <citation type="submission" date="2022-05" db="EMBL/GenBank/DDBJ databases">
        <title>Chromosome-level genome of Chaenocephalus aceratus.</title>
        <authorList>
            <person name="Park H."/>
        </authorList>
    </citation>
    <scope>NUCLEOTIDE SEQUENCE</scope>
    <source>
        <strain evidence="1">KU_202001</strain>
    </source>
</reference>
<name>A0ACB9X255_CHAAC</name>
<sequence>MPRPSLFLKVFLINKVSSRPQIKVELESVQDELSGTRKDKFMLQAKVVELRNSMKTLLLQPAAQTGPQADSPQKGEAASPGETF</sequence>